<dbReference type="AlphaFoldDB" id="A0A0U1M8C5"/>
<dbReference type="PANTHER" id="PTHR38791">
    <property type="entry name" value="ZN(II)2CYS6 TRANSCRIPTION FACTOR (EUROFUNG)-RELATED-RELATED"/>
    <property type="match status" value="1"/>
</dbReference>
<keyword evidence="3" id="KW-1185">Reference proteome</keyword>
<evidence type="ECO:0000313" key="2">
    <source>
        <dbReference type="EMBL" id="CRG91778.1"/>
    </source>
</evidence>
<dbReference type="Proteomes" id="UP000054383">
    <property type="component" value="Unassembled WGS sequence"/>
</dbReference>
<sequence length="215" mass="23577">MSQYEKANVGYWPGKIDTYVDHYIAGVWNTYRAARLGLLNLILDLSGETEDTKPRDMEFAHVQELVADMLASIPYHLTEDLHAFSGNTKTQSEITNPGKAIHGLLLMHAVYITSNLPIVDPHARAYFKDCLLWIGEHMGIGQASFLATATGVDTEIEDPSLTGILRDEATSNRTDSWPENGGKGENSTGLTALFSGKTISDDSSTNLREVSGKFV</sequence>
<proteinExistence type="predicted"/>
<dbReference type="PANTHER" id="PTHR38791:SF5">
    <property type="entry name" value="TRANSCRIPTION FACTOR DBAG-RELATED"/>
    <property type="match status" value="1"/>
</dbReference>
<reference evidence="2 3" key="1">
    <citation type="submission" date="2015-04" db="EMBL/GenBank/DDBJ databases">
        <authorList>
            <person name="Syromyatnikov M.Y."/>
            <person name="Popov V.N."/>
        </authorList>
    </citation>
    <scope>NUCLEOTIDE SEQUENCE [LARGE SCALE GENOMIC DNA]</scope>
    <source>
        <strain evidence="2">WF-38-12</strain>
    </source>
</reference>
<gene>
    <name evidence="2" type="ORF">PISL3812_08830</name>
</gene>
<name>A0A0U1M8C5_TALIS</name>
<organism evidence="2 3">
    <name type="scientific">Talaromyces islandicus</name>
    <name type="common">Penicillium islandicum</name>
    <dbReference type="NCBI Taxonomy" id="28573"/>
    <lineage>
        <taxon>Eukaryota</taxon>
        <taxon>Fungi</taxon>
        <taxon>Dikarya</taxon>
        <taxon>Ascomycota</taxon>
        <taxon>Pezizomycotina</taxon>
        <taxon>Eurotiomycetes</taxon>
        <taxon>Eurotiomycetidae</taxon>
        <taxon>Eurotiales</taxon>
        <taxon>Trichocomaceae</taxon>
        <taxon>Talaromyces</taxon>
        <taxon>Talaromyces sect. Islandici</taxon>
    </lineage>
</organism>
<accession>A0A0U1M8C5</accession>
<evidence type="ECO:0000313" key="3">
    <source>
        <dbReference type="Proteomes" id="UP000054383"/>
    </source>
</evidence>
<dbReference type="EMBL" id="CVMT01000010">
    <property type="protein sequence ID" value="CRG91778.1"/>
    <property type="molecule type" value="Genomic_DNA"/>
</dbReference>
<evidence type="ECO:0000256" key="1">
    <source>
        <dbReference type="SAM" id="MobiDB-lite"/>
    </source>
</evidence>
<dbReference type="OrthoDB" id="3525185at2759"/>
<dbReference type="InterPro" id="IPR053175">
    <property type="entry name" value="DHMBA_Reg_Transcription_Factor"/>
</dbReference>
<feature type="region of interest" description="Disordered" evidence="1">
    <location>
        <begin position="167"/>
        <end position="189"/>
    </location>
</feature>
<protein>
    <submittedName>
        <fullName evidence="2">Uncharacterized protein</fullName>
    </submittedName>
</protein>
<dbReference type="STRING" id="28573.A0A0U1M8C5"/>